<dbReference type="AlphaFoldDB" id="A0A975B6P9"/>
<dbReference type="SUPFAM" id="SSF102114">
    <property type="entry name" value="Radical SAM enzymes"/>
    <property type="match status" value="1"/>
</dbReference>
<accession>A0A975B6P9</accession>
<gene>
    <name evidence="1" type="ORF">dnl_20890</name>
</gene>
<evidence type="ECO:0008006" key="3">
    <source>
        <dbReference type="Google" id="ProtNLM"/>
    </source>
</evidence>
<name>A0A975B6P9_9BACT</name>
<dbReference type="InterPro" id="IPR058240">
    <property type="entry name" value="rSAM_sf"/>
</dbReference>
<dbReference type="KEGG" id="dli:dnl_20890"/>
<organism evidence="1 2">
    <name type="scientific">Desulfonema limicola</name>
    <dbReference type="NCBI Taxonomy" id="45656"/>
    <lineage>
        <taxon>Bacteria</taxon>
        <taxon>Pseudomonadati</taxon>
        <taxon>Thermodesulfobacteriota</taxon>
        <taxon>Desulfobacteria</taxon>
        <taxon>Desulfobacterales</taxon>
        <taxon>Desulfococcaceae</taxon>
        <taxon>Desulfonema</taxon>
    </lineage>
</organism>
<protein>
    <recommendedName>
        <fullName evidence="3">Elp3/MiaA/NifB-like radical SAM core domain-containing protein</fullName>
    </recommendedName>
</protein>
<sequence length="397" mass="44845">MNESLLKAIILSKGVVFTEAAGMYAIRNKAKLQNLVYNAPIGFSHDTPQELLLTGLDGYSVVVSCISPHNFEDLVIIDYNNGNFFVKYQSEIIENIKVNCVKEPTYYSLKTKEGIPFKRLISSCGLDELNIWPWHDCNISKKCRFCGANKIFSKNKNKDLLSAKEISTIKNFWNNNKEVYFKNLKEAISLSIGEECFSEHMHVILISGNLSNDKIDIQAEIYSEIASHIKPIVKDKATEGIVAVTIPPQKDELLYKMKESGIDIVVFNLEVSNNPWFALNCPGKAELGRDFFIQKLIKATHVFGENNVWCNFVLGLEPICQLLEFCNYLACKGIVPSANVLHLDQGNTLNCIPPSVDDILCFYKELNKIIVDKKMKPFYCEKALRTSLTNEAYAGRI</sequence>
<reference evidence="1" key="1">
    <citation type="journal article" date="2021" name="Microb. Physiol.">
        <title>Proteogenomic Insights into the Physiology of Marine, Sulfate-Reducing, Filamentous Desulfonema limicola and Desulfonema magnum.</title>
        <authorList>
            <person name="Schnaars V."/>
            <person name="Wohlbrand L."/>
            <person name="Scheve S."/>
            <person name="Hinrichs C."/>
            <person name="Reinhardt R."/>
            <person name="Rabus R."/>
        </authorList>
    </citation>
    <scope>NUCLEOTIDE SEQUENCE</scope>
    <source>
        <strain evidence="1">5ac10</strain>
    </source>
</reference>
<evidence type="ECO:0000313" key="2">
    <source>
        <dbReference type="Proteomes" id="UP000663720"/>
    </source>
</evidence>
<dbReference type="EMBL" id="CP061799">
    <property type="protein sequence ID" value="QTA79807.1"/>
    <property type="molecule type" value="Genomic_DNA"/>
</dbReference>
<keyword evidence="2" id="KW-1185">Reference proteome</keyword>
<dbReference type="RefSeq" id="WP_207691513.1">
    <property type="nucleotide sequence ID" value="NZ_CP061799.1"/>
</dbReference>
<dbReference type="NCBIfam" id="NF045502">
    <property type="entry name" value="variant_rSAM"/>
    <property type="match status" value="1"/>
</dbReference>
<dbReference type="Proteomes" id="UP000663720">
    <property type="component" value="Chromosome"/>
</dbReference>
<proteinExistence type="predicted"/>
<evidence type="ECO:0000313" key="1">
    <source>
        <dbReference type="EMBL" id="QTA79807.1"/>
    </source>
</evidence>